<feature type="compositionally biased region" description="Basic and acidic residues" evidence="1">
    <location>
        <begin position="1871"/>
        <end position="1895"/>
    </location>
</feature>
<feature type="region of interest" description="Disordered" evidence="1">
    <location>
        <begin position="2574"/>
        <end position="2617"/>
    </location>
</feature>
<feature type="region of interest" description="Disordered" evidence="1">
    <location>
        <begin position="2403"/>
        <end position="2453"/>
    </location>
</feature>
<proteinExistence type="predicted"/>
<dbReference type="VEuPathDB" id="ToxoDB:TGCOUG_314890"/>
<feature type="region of interest" description="Disordered" evidence="1">
    <location>
        <begin position="2287"/>
        <end position="2313"/>
    </location>
</feature>
<feature type="region of interest" description="Disordered" evidence="1">
    <location>
        <begin position="1836"/>
        <end position="1895"/>
    </location>
</feature>
<feature type="compositionally biased region" description="Polar residues" evidence="1">
    <location>
        <begin position="133"/>
        <end position="159"/>
    </location>
</feature>
<feature type="region of interest" description="Disordered" evidence="1">
    <location>
        <begin position="2694"/>
        <end position="2798"/>
    </location>
</feature>
<feature type="compositionally biased region" description="Polar residues" evidence="1">
    <location>
        <begin position="2428"/>
        <end position="2446"/>
    </location>
</feature>
<feature type="compositionally biased region" description="Acidic residues" evidence="1">
    <location>
        <begin position="1642"/>
        <end position="1651"/>
    </location>
</feature>
<feature type="compositionally biased region" description="Basic residues" evidence="1">
    <location>
        <begin position="1554"/>
        <end position="1570"/>
    </location>
</feature>
<accession>A0A2G8Y0G4</accession>
<dbReference type="GO" id="GO:0006511">
    <property type="term" value="P:ubiquitin-dependent protein catabolic process"/>
    <property type="evidence" value="ECO:0007669"/>
    <property type="project" value="TreeGrafter"/>
</dbReference>
<feature type="region of interest" description="Disordered" evidence="1">
    <location>
        <begin position="1"/>
        <end position="46"/>
    </location>
</feature>
<feature type="region of interest" description="Disordered" evidence="1">
    <location>
        <begin position="630"/>
        <end position="655"/>
    </location>
</feature>
<dbReference type="SUPFAM" id="SSF69572">
    <property type="entry name" value="Activating enzymes of the ubiquitin-like proteins"/>
    <property type="match status" value="4"/>
</dbReference>
<feature type="compositionally biased region" description="Basic and acidic residues" evidence="1">
    <location>
        <begin position="1075"/>
        <end position="1109"/>
    </location>
</feature>
<feature type="compositionally biased region" description="Low complexity" evidence="1">
    <location>
        <begin position="2733"/>
        <end position="2749"/>
    </location>
</feature>
<feature type="region of interest" description="Disordered" evidence="1">
    <location>
        <begin position="430"/>
        <end position="502"/>
    </location>
</feature>
<feature type="domain" description="THIF-type NAD/FAD binding fold" evidence="3">
    <location>
        <begin position="1652"/>
        <end position="2394"/>
    </location>
</feature>
<feature type="region of interest" description="Disordered" evidence="1">
    <location>
        <begin position="1135"/>
        <end position="1175"/>
    </location>
</feature>
<organism evidence="4 5">
    <name type="scientific">Toxoplasma gondii COUG</name>
    <dbReference type="NCBI Taxonomy" id="1074873"/>
    <lineage>
        <taxon>Eukaryota</taxon>
        <taxon>Sar</taxon>
        <taxon>Alveolata</taxon>
        <taxon>Apicomplexa</taxon>
        <taxon>Conoidasida</taxon>
        <taxon>Coccidia</taxon>
        <taxon>Eucoccidiorida</taxon>
        <taxon>Eimeriorina</taxon>
        <taxon>Sarcocystidae</taxon>
        <taxon>Toxoplasma</taxon>
    </lineage>
</organism>
<feature type="transmembrane region" description="Helical" evidence="2">
    <location>
        <begin position="209"/>
        <end position="237"/>
    </location>
</feature>
<feature type="region of interest" description="Disordered" evidence="1">
    <location>
        <begin position="1304"/>
        <end position="1376"/>
    </location>
</feature>
<evidence type="ECO:0000313" key="5">
    <source>
        <dbReference type="Proteomes" id="UP000236343"/>
    </source>
</evidence>
<reference evidence="4 5" key="1">
    <citation type="journal article" date="2016" name="Nat. Commun.">
        <title>Local admixture of amplified and diversified secreted pathogenesis determinants shapes mosaic Toxoplasma gondii genomes.</title>
        <authorList>
            <person name="Lorenzi H."/>
            <person name="Khan A."/>
            <person name="Behnke M.S."/>
            <person name="Namasivayam S."/>
            <person name="Swapna L.S."/>
            <person name="Hadjithomas M."/>
            <person name="Karamycheva S."/>
            <person name="Pinney D."/>
            <person name="Brunk B.P."/>
            <person name="Ajioka J.W."/>
            <person name="Ajzenberg D."/>
            <person name="Boothroyd J.C."/>
            <person name="Boyle J.P."/>
            <person name="Darde M.L."/>
            <person name="Diaz-Miranda M.A."/>
            <person name="Dubey J.P."/>
            <person name="Fritz H.M."/>
            <person name="Gennari S.M."/>
            <person name="Gregory B.D."/>
            <person name="Kim K."/>
            <person name="Saeij J.P."/>
            <person name="Su C."/>
            <person name="White M.W."/>
            <person name="Zhu X.Q."/>
            <person name="Howe D.K."/>
            <person name="Rosenthal B.M."/>
            <person name="Grigg M.E."/>
            <person name="Parkinson J."/>
            <person name="Liu L."/>
            <person name="Kissinger J.C."/>
            <person name="Roos D.S."/>
            <person name="Sibley L.D."/>
        </authorList>
    </citation>
    <scope>NUCLEOTIDE SEQUENCE [LARGE SCALE GENOMIC DNA]</scope>
    <source>
        <strain evidence="4 5">COUG</strain>
    </source>
</reference>
<dbReference type="GO" id="GO:0004839">
    <property type="term" value="F:ubiquitin activating enzyme activity"/>
    <property type="evidence" value="ECO:0007669"/>
    <property type="project" value="TreeGrafter"/>
</dbReference>
<feature type="compositionally biased region" description="Low complexity" evidence="1">
    <location>
        <begin position="2839"/>
        <end position="2850"/>
    </location>
</feature>
<feature type="compositionally biased region" description="Low complexity" evidence="1">
    <location>
        <begin position="454"/>
        <end position="502"/>
    </location>
</feature>
<dbReference type="InterPro" id="IPR000594">
    <property type="entry name" value="ThiF_NAD_FAD-bd"/>
</dbReference>
<dbReference type="EMBL" id="AGQR02001798">
    <property type="protein sequence ID" value="PIM00740.1"/>
    <property type="molecule type" value="Genomic_DNA"/>
</dbReference>
<feature type="region of interest" description="Disordered" evidence="1">
    <location>
        <begin position="133"/>
        <end position="173"/>
    </location>
</feature>
<evidence type="ECO:0000256" key="2">
    <source>
        <dbReference type="SAM" id="Phobius"/>
    </source>
</evidence>
<protein>
    <submittedName>
        <fullName evidence="4">ThiF family protein</fullName>
    </submittedName>
</protein>
<dbReference type="PANTHER" id="PTHR10953">
    <property type="entry name" value="UBIQUITIN-ACTIVATING ENZYME E1"/>
    <property type="match status" value="1"/>
</dbReference>
<feature type="region of interest" description="Disordered" evidence="1">
    <location>
        <begin position="2059"/>
        <end position="2099"/>
    </location>
</feature>
<name>A0A2G8Y0G4_TOXGO</name>
<feature type="region of interest" description="Disordered" evidence="1">
    <location>
        <begin position="1553"/>
        <end position="1651"/>
    </location>
</feature>
<feature type="region of interest" description="Disordered" evidence="1">
    <location>
        <begin position="1922"/>
        <end position="1953"/>
    </location>
</feature>
<feature type="compositionally biased region" description="Polar residues" evidence="1">
    <location>
        <begin position="1926"/>
        <end position="1941"/>
    </location>
</feature>
<feature type="region of interest" description="Disordered" evidence="1">
    <location>
        <begin position="1439"/>
        <end position="1476"/>
    </location>
</feature>
<comment type="caution">
    <text evidence="4">The sequence shown here is derived from an EMBL/GenBank/DDBJ whole genome shotgun (WGS) entry which is preliminary data.</text>
</comment>
<feature type="compositionally biased region" description="Low complexity" evidence="1">
    <location>
        <begin position="1447"/>
        <end position="1476"/>
    </location>
</feature>
<keyword evidence="2" id="KW-1133">Transmembrane helix</keyword>
<feature type="region of interest" description="Disordered" evidence="1">
    <location>
        <begin position="769"/>
        <end position="833"/>
    </location>
</feature>
<feature type="compositionally biased region" description="Gly residues" evidence="1">
    <location>
        <begin position="1327"/>
        <end position="1341"/>
    </location>
</feature>
<feature type="compositionally biased region" description="Basic and acidic residues" evidence="1">
    <location>
        <begin position="1942"/>
        <end position="1951"/>
    </location>
</feature>
<evidence type="ECO:0000256" key="1">
    <source>
        <dbReference type="SAM" id="MobiDB-lite"/>
    </source>
</evidence>
<dbReference type="Proteomes" id="UP000236343">
    <property type="component" value="Unassembled WGS sequence"/>
</dbReference>
<feature type="region of interest" description="Disordered" evidence="1">
    <location>
        <begin position="924"/>
        <end position="1005"/>
    </location>
</feature>
<keyword evidence="2" id="KW-0472">Membrane</keyword>
<dbReference type="Pfam" id="PF00899">
    <property type="entry name" value="ThiF"/>
    <property type="match status" value="1"/>
</dbReference>
<dbReference type="PANTHER" id="PTHR10953:SF4">
    <property type="entry name" value="UBIQUITIN-ACTIVATING ENZYME E1 C-TERMINAL DOMAIN-CONTAINING PROTEIN"/>
    <property type="match status" value="1"/>
</dbReference>
<feature type="transmembrane region" description="Helical" evidence="2">
    <location>
        <begin position="73"/>
        <end position="95"/>
    </location>
</feature>
<feature type="compositionally biased region" description="Basic and acidic residues" evidence="1">
    <location>
        <begin position="2576"/>
        <end position="2608"/>
    </location>
</feature>
<feature type="compositionally biased region" description="Basic and acidic residues" evidence="1">
    <location>
        <begin position="2011"/>
        <end position="2025"/>
    </location>
</feature>
<gene>
    <name evidence="4" type="ORF">TGCOUG_314890</name>
</gene>
<evidence type="ECO:0000313" key="4">
    <source>
        <dbReference type="EMBL" id="PIM00740.1"/>
    </source>
</evidence>
<feature type="region of interest" description="Disordered" evidence="1">
    <location>
        <begin position="1999"/>
        <end position="2025"/>
    </location>
</feature>
<feature type="region of interest" description="Disordered" evidence="1">
    <location>
        <begin position="1191"/>
        <end position="1233"/>
    </location>
</feature>
<dbReference type="Gene3D" id="3.40.50.720">
    <property type="entry name" value="NAD(P)-binding Rossmann-like Domain"/>
    <property type="match status" value="3"/>
</dbReference>
<feature type="compositionally biased region" description="Basic and acidic residues" evidence="1">
    <location>
        <begin position="981"/>
        <end position="1001"/>
    </location>
</feature>
<dbReference type="Gene3D" id="3.40.50.12550">
    <property type="entry name" value="Ubiquitin-activating enzyme E1, inactive adenylation domain, subdomain 2"/>
    <property type="match status" value="1"/>
</dbReference>
<dbReference type="InterPro" id="IPR035985">
    <property type="entry name" value="Ubiquitin-activating_enz"/>
</dbReference>
<feature type="compositionally biased region" description="Basic and acidic residues" evidence="1">
    <location>
        <begin position="1342"/>
        <end position="1376"/>
    </location>
</feature>
<feature type="compositionally biased region" description="Basic and acidic residues" evidence="1">
    <location>
        <begin position="1581"/>
        <end position="1641"/>
    </location>
</feature>
<feature type="compositionally biased region" description="Basic and acidic residues" evidence="1">
    <location>
        <begin position="2750"/>
        <end position="2759"/>
    </location>
</feature>
<sequence length="2934" mass="316238">MAGGQSRCVDRFFDPSEAERGGREDNGENSREAREERRTKETVERRERTNLHLTGVLFSLNLLKSAEARKQSLAPFTGLLASLLLSILSLSRFFACFNERLKPRPASAEGQSSEGARRGAIAECAKALKSAGRSSQLIDANPNTPPTDLTVNESRSAPGTSRRDSRRLKEKSGLSVSFRHTEQHLHNSRWTIPQTKKSLRPSSTMTLRVGWWAAAADVALLLSFALWGLSPFLLFFVSPALSPSLFRKCKSAGERPLLLSLPLLSLSLLGLLEHCGSPLPSDPSLPPPFSQDSFFSVSLRRAAETTDELSPPGFSCALSTLRSAVRTSSGKSLRSSPRVLRVDPLAPRALSREQFFSSLLSSASPELTRSRVLSFASLVSFLASLFHSLVPPSPSAPHVLLTARPLRAEGAAGFAQAACLTASCGADPVLQSSPSPPPSLSSAFAPRSHRRSLPSRNSSAAVSSSLSPSSLSPSSLSPSSLSPSSLSPSSLSPSSLSPSASCRPSSLRCCSRGRVAPALLSTLFAFSPRSSLTPAPSRVLSLCCPRGPYALLSPLRMVCRPSSDPPAESEQTVSLCRPSLPPSRRSLFPSSLRCPCSVLPSPSASLSSSLFSPLSSSLCSASACLSPETSPSSLPSSSRPSSAPSSSPSFSSRSPSLSSLSPSLASSSASAFFRSLSREAGQRGDSAFSLSPSASFLSREWPIYGRDHMARLPRTRVLLVGLQGVGVETAKCLLLAGVGRLSLLDSEPPSGPEEASANFAIPSGNVGTVPLQGGGSLEEAGTLNGETAGSRGAPCVPRGETDEGGEQQIKGRDTNPQPSPDVSAERNAETSYRRHEAASRAELAYSALERLTLPHSQLEIITNATGAETVGLDEKAGVDTGKAWGNLKDLLASTDVVVLSNRPIDEVIYFNRLCREIQRERREAGRRASAAAPARTSGKQSTETGDESEEPRTSPPSLASPEVSPKKAFDSVSRLQGGTRSLKETAEEAGKETPETLKETGEEPAVAGLRRDGPYVVAVWAVGLAGRLFVDFGDSYRFGPPTDAHIDLPLASRFSNSALPSAEEAEGARKRRHSRDAGREGGQRGMLEAEERSRLEQGKKNRERQRDVGDNAGAPRNCRLHFKPLDEALEAFQESPGVPTLPAEHAHECEDSPSLPPNTGDRGEEDEETKRQRMLHVSFRALDSLLLKRRKRHGCSSPVEGPSGDSIEPENFRGCHPSFAPSPATVQPSSPLASSSAELGRFVASFSTRSESRGYTDIDGTPASGKAPLQDSAAACLAHRLPAEEEAAERRFVAEEAVRLWRQRRGVTASEPPGDPGTRAGERALPGGEGNRKGSGGGGCGWKHDSRQARQDAHNRETPRRVDRDREENEREEERVRQIAGDLYRSAEGHLAPIASIMGALAAQEAIKALSGRFTPFHQFFYFDALDILPVHEVSKVHSPHGDVSRSLRASSSSLPDTSRSSPLWSSPSSSGSSPSSPACCRAPTCPFGCFPPRSSRAACSLPRWIGQERLLGEFVQKRLGTLHLFLAGAGAVGCELLKLFALMGVGCGPAMPRGKRGTAQKPTRLHRGPPKAGGAAQSTNDRDSAEERQQADRRREGGQERRRPLDTGGETRGDADGEEDRNGGSKEKAKEAGFENHPEERGEEEEEVEEGCITVADADLVERSNLNRQLLFTEADVHRPKAVAAAHAARRLNPALRIRPVCAFVGTATEREVFNWPFWKRQHLVAMALDTVAARMYLDSQCLLYQKPLVEAGTLGLRGHAQALVPHLTESYGSTADPRGDDDEGPQATCSVRLFPSSPLHLVQWASEAFHRFFVALPESSNAFLVDLHALTSKRTRGGPEHASFGKRQAAQKTEAGVSRSDANPIDAATQRRQDKRLSEEGRRADTEMKDNEDSFKAAAAALRESPKGRRVCAFAPRRFGEAGESSSTSLGAVQTPSDSQSRDPGEAKDSVVAPREALAKAILNSPSLREVASRSLELADILGAALDARHVLRLRSRRHGEEGDEDEGKEGRQKEGGRGGEGRDDAMKEKLMCFFVDRALGLFHKFFVAEVEGLRATSESEEKAGDGEEALTPLAEKANLDKKSEDDDLRESAKMEQRHARVKPLAFSENDSDSLMFICSAAKLLSEAHGLDLDFCAETRSSSELDAPETHEENRCLDAEGPADGGKANCDYRVVRKLLQAVQRFRGAASMSAAARDAWADPLSALAWLRGQQGTHEEPGERPTHSAATKRALDHDEAVAEFGNIVSEHLKRSRPQLERRPDRSVSTLARSLRLLINPEMSQLLRSQPCSPAKPSSAFSPEGTPPAFPASAAESSAPAVPQLIPMTYNKDSPVHLSFLTATARLRARCFLFSDLPDLLAVQQLSGRIVPATSTATTVAAGLAALEVYRLVQASLLSEAGTRSEKRRSRVAAELPARSRSGRGAATSVASPSRTSWPSLEATSASAVGRERRKGVHDGLEPCLVMEANLGLSDGDEKSCFCGAELVTYRGWHQRLPRTRKRREKMRQRLRSSFFNLSAPFLTQAAPLAPPSACLCGGRLKGRGFTPWDCLRVALRTSERTSRTVPRCRLRKARVREKERAGEEERAGEKEAISGERLTTRRRDDEGFQHQQGRQAVRFLDAEKEAGEEEDEDEDEARGDVAASLVTVEEVVRMLEDTLGVRVVALTCEDSLLYARDEAESDLVDWRAFWPSTGEQAETNGEEELSARAGKGRGTEEAGGRVLQSLRRFSTESDASSVSTTTLSSSSARSNREGKDPPDIRWSPSPSAVPSFPRPSSVPEAGWRSLEAPASSSSSGTLTDELLAASETTTHLPNFPRFDRKASLADAVRTVLRRTRGGPPASRESASSSPCRNTQESGGGQTANTDGVDRQFGHLAAQRKDEDACSRRAGRTQRGQDFLTWVIVDVVAVDEDNNEVAVPQLKLCISMNEGETKN</sequence>
<dbReference type="GO" id="GO:0005634">
    <property type="term" value="C:nucleus"/>
    <property type="evidence" value="ECO:0007669"/>
    <property type="project" value="TreeGrafter"/>
</dbReference>
<dbReference type="GO" id="GO:0005737">
    <property type="term" value="C:cytoplasm"/>
    <property type="evidence" value="ECO:0007669"/>
    <property type="project" value="TreeGrafter"/>
</dbReference>
<feature type="compositionally biased region" description="Basic and acidic residues" evidence="1">
    <location>
        <begin position="8"/>
        <end position="46"/>
    </location>
</feature>
<feature type="region of interest" description="Disordered" evidence="1">
    <location>
        <begin position="2833"/>
        <end position="2867"/>
    </location>
</feature>
<evidence type="ECO:0000259" key="3">
    <source>
        <dbReference type="Pfam" id="PF00899"/>
    </source>
</evidence>
<keyword evidence="2" id="KW-0812">Transmembrane</keyword>
<feature type="compositionally biased region" description="Basic and acidic residues" evidence="1">
    <location>
        <begin position="823"/>
        <end position="833"/>
    </location>
</feature>
<feature type="region of interest" description="Disordered" evidence="1">
    <location>
        <begin position="1059"/>
        <end position="1118"/>
    </location>
</feature>
<dbReference type="InterPro" id="IPR045886">
    <property type="entry name" value="ThiF/MoeB/HesA"/>
</dbReference>
<dbReference type="GO" id="GO:0006974">
    <property type="term" value="P:DNA damage response"/>
    <property type="evidence" value="ECO:0007669"/>
    <property type="project" value="TreeGrafter"/>
</dbReference>
<feature type="compositionally biased region" description="Basic and acidic residues" evidence="1">
    <location>
        <begin position="2080"/>
        <end position="2099"/>
    </location>
</feature>